<evidence type="ECO:0000256" key="5">
    <source>
        <dbReference type="PIRSR" id="PIRSR604294-1"/>
    </source>
</evidence>
<name>A0A8T2GWU1_9BRAS</name>
<keyword evidence="3" id="KW-0223">Dioxygenase</keyword>
<accession>A0A8T2GWU1</accession>
<feature type="binding site" evidence="5">
    <location>
        <position position="471"/>
    </location>
    <ligand>
        <name>Fe cation</name>
        <dbReference type="ChEBI" id="CHEBI:24875"/>
        <note>catalytic</note>
    </ligand>
</feature>
<evidence type="ECO:0000313" key="7">
    <source>
        <dbReference type="Proteomes" id="UP000694240"/>
    </source>
</evidence>
<feature type="binding site" evidence="5">
    <location>
        <position position="357"/>
    </location>
    <ligand>
        <name>Fe cation</name>
        <dbReference type="ChEBI" id="CHEBI:24875"/>
        <note>catalytic</note>
    </ligand>
</feature>
<dbReference type="EMBL" id="JAEFBK010000001">
    <property type="protein sequence ID" value="KAG7652149.1"/>
    <property type="molecule type" value="Genomic_DNA"/>
</dbReference>
<keyword evidence="2 5" id="KW-0479">Metal-binding</keyword>
<keyword evidence="7" id="KW-1185">Reference proteome</keyword>
<dbReference type="AlphaFoldDB" id="A0A8T2GWU1"/>
<evidence type="ECO:0000256" key="2">
    <source>
        <dbReference type="ARBA" id="ARBA00022723"/>
    </source>
</evidence>
<keyword evidence="3" id="KW-0560">Oxidoreductase</keyword>
<dbReference type="GO" id="GO:0009570">
    <property type="term" value="C:chloroplast stroma"/>
    <property type="evidence" value="ECO:0007669"/>
    <property type="project" value="TreeGrafter"/>
</dbReference>
<proteinExistence type="inferred from homology"/>
<evidence type="ECO:0000256" key="1">
    <source>
        <dbReference type="ARBA" id="ARBA00006787"/>
    </source>
</evidence>
<protein>
    <submittedName>
        <fullName evidence="6">Carotenoid oxygenase</fullName>
    </submittedName>
</protein>
<organism evidence="6 7">
    <name type="scientific">Arabidopsis thaliana x Arabidopsis arenosa</name>
    <dbReference type="NCBI Taxonomy" id="1240361"/>
    <lineage>
        <taxon>Eukaryota</taxon>
        <taxon>Viridiplantae</taxon>
        <taxon>Streptophyta</taxon>
        <taxon>Embryophyta</taxon>
        <taxon>Tracheophyta</taxon>
        <taxon>Spermatophyta</taxon>
        <taxon>Magnoliopsida</taxon>
        <taxon>eudicotyledons</taxon>
        <taxon>Gunneridae</taxon>
        <taxon>Pentapetalae</taxon>
        <taxon>rosids</taxon>
        <taxon>malvids</taxon>
        <taxon>Brassicales</taxon>
        <taxon>Brassicaceae</taxon>
        <taxon>Camelineae</taxon>
        <taxon>Arabidopsis</taxon>
    </lineage>
</organism>
<dbReference type="PANTHER" id="PTHR10543">
    <property type="entry name" value="BETA-CAROTENE DIOXYGENASE"/>
    <property type="match status" value="1"/>
</dbReference>
<feature type="binding site" evidence="5">
    <location>
        <position position="406"/>
    </location>
    <ligand>
        <name>Fe cation</name>
        <dbReference type="ChEBI" id="CHEBI:24875"/>
        <note>catalytic</note>
    </ligand>
</feature>
<reference evidence="6 7" key="1">
    <citation type="submission" date="2020-12" db="EMBL/GenBank/DDBJ databases">
        <title>Concerted genomic and epigenomic changes stabilize Arabidopsis allopolyploids.</title>
        <authorList>
            <person name="Chen Z."/>
        </authorList>
    </citation>
    <scope>NUCLEOTIDE SEQUENCE [LARGE SCALE GENOMIC DNA]</scope>
    <source>
        <strain evidence="6">Allo738</strain>
        <tissue evidence="6">Leaf</tissue>
    </source>
</reference>
<dbReference type="InterPro" id="IPR004294">
    <property type="entry name" value="Carotenoid_Oase"/>
</dbReference>
<evidence type="ECO:0000313" key="6">
    <source>
        <dbReference type="EMBL" id="KAG7652149.1"/>
    </source>
</evidence>
<evidence type="ECO:0000256" key="4">
    <source>
        <dbReference type="ARBA" id="ARBA00023004"/>
    </source>
</evidence>
<dbReference type="PANTHER" id="PTHR10543:SF95">
    <property type="entry name" value="9-CIS-EPOXYCAROTENOID DIOXYGENASE NCED9, CHLOROPLASTIC"/>
    <property type="match status" value="1"/>
</dbReference>
<feature type="binding site" evidence="5">
    <location>
        <position position="642"/>
    </location>
    <ligand>
        <name>Fe cation</name>
        <dbReference type="ChEBI" id="CHEBI:24875"/>
        <note>catalytic</note>
    </ligand>
</feature>
<keyword evidence="4 5" id="KW-0408">Iron</keyword>
<dbReference type="GO" id="GO:0046872">
    <property type="term" value="F:metal ion binding"/>
    <property type="evidence" value="ECO:0007669"/>
    <property type="project" value="UniProtKB-KW"/>
</dbReference>
<dbReference type="Proteomes" id="UP000694240">
    <property type="component" value="Chromosome 1"/>
</dbReference>
<dbReference type="GO" id="GO:0016121">
    <property type="term" value="P:carotene catabolic process"/>
    <property type="evidence" value="ECO:0007669"/>
    <property type="project" value="TreeGrafter"/>
</dbReference>
<comment type="caution">
    <text evidence="6">The sequence shown here is derived from an EMBL/GenBank/DDBJ whole genome shotgun (WGS) entry which is preliminary data.</text>
</comment>
<gene>
    <name evidence="6" type="ORF">ISN45_At01g069220</name>
</gene>
<dbReference type="GO" id="GO:0010436">
    <property type="term" value="F:carotenoid dioxygenase activity"/>
    <property type="evidence" value="ECO:0007669"/>
    <property type="project" value="TreeGrafter"/>
</dbReference>
<comment type="similarity">
    <text evidence="1">Belongs to the carotenoid oxygenase family.</text>
</comment>
<dbReference type="Pfam" id="PF03055">
    <property type="entry name" value="RPE65"/>
    <property type="match status" value="1"/>
</dbReference>
<sequence>MTIITIISGMYIYSLLSQDAHHSQYGQNTNLVLKKPIPKPQTAAFNQESTMASTTLLPSTSTQFLDRTFSTSSSSSRPKLQSLSFSSTLRNKKLVVPCYVSSSVNKKSSVSSSLQSPTFKPPSWKKLCNDVANLIPKTTNQNPKLNPVQRTAAMVLDAVENAMISHERRRHPHPKTADPAVQIAGNFFPVPEKPVVHNLPVTGTVPECIQGVYVRNGANPLHKPVSGHHLFDGDGMVHAVRFDNGSVSYACRFTETNRLVQERECGRPVFPKAIGELHGHLGIAKLMLFNTRGLFGLVDPTGGLGVANAGLVYFNGHLLAMSEDDLPYHVKVTQTGDLETSGRYDFDGQLKSTMIAHPKIDPETRELFALSYDVVSKPYLKYFRFTSDGEKSPDVEIPLDQPTMIHDFAITENFVVIPDQQVVFRLPEMIRGGSPVVYDEKKKSRFGILNKNAKDASSIQWIEVPDCFCFHLWNSWEEPETDEVVVIGSCMTPPDSIFNEHDETLQSVLSEIRLNLKTGESTRRPVISEQVNLEAGMVNRNLLGRKTRYAYLALTEPWPKVSGFAKVDLSTGEIRKYIYGEGKYGGEPLFLPSGDGEEDGGYIMVFVHDEEKVKSELQLINAVNMKLEATVTLPSRVPYGFHGTFISKEDLSKQALC</sequence>
<comment type="cofactor">
    <cofactor evidence="5">
        <name>Fe(2+)</name>
        <dbReference type="ChEBI" id="CHEBI:29033"/>
    </cofactor>
    <text evidence="5">Binds 1 Fe(2+) ion per subunit.</text>
</comment>
<evidence type="ECO:0000256" key="3">
    <source>
        <dbReference type="ARBA" id="ARBA00022964"/>
    </source>
</evidence>